<dbReference type="Proteomes" id="UP000237347">
    <property type="component" value="Unassembled WGS sequence"/>
</dbReference>
<accession>A0AAW0KJY6</accession>
<feature type="region of interest" description="Disordered" evidence="1">
    <location>
        <begin position="24"/>
        <end position="49"/>
    </location>
</feature>
<protein>
    <submittedName>
        <fullName evidence="2">Uncharacterized protein</fullName>
    </submittedName>
</protein>
<evidence type="ECO:0000313" key="3">
    <source>
        <dbReference type="Proteomes" id="UP000237347"/>
    </source>
</evidence>
<gene>
    <name evidence="2" type="ORF">CFP56_018982</name>
</gene>
<keyword evidence="3" id="KW-1185">Reference proteome</keyword>
<dbReference type="EMBL" id="PKMF04000296">
    <property type="protein sequence ID" value="KAK7838891.1"/>
    <property type="molecule type" value="Genomic_DNA"/>
</dbReference>
<proteinExistence type="predicted"/>
<sequence>MQAFPSPPKLSTIDGRFWAARKTKGRGFRDDHHPESADQPSRLADSNFDSLKSDDGLGPQCSLLGFVEGPPFTLLWLCEVTTSFAHYILKPGVRRPPKRSEFEVPTEEVLKSAELKVGNFANCLVEARSELQHKYVLNYFVEAKFVHYDLHLRKPGVRRPPKRSEFEVPTEEVLKSAELKVGNFANCLVEARSELQHKSNTPKFEEVCGGKEDTWRGSVMKPVNPVANLVFSFVDQ</sequence>
<feature type="compositionally biased region" description="Basic and acidic residues" evidence="1">
    <location>
        <begin position="27"/>
        <end position="36"/>
    </location>
</feature>
<dbReference type="AlphaFoldDB" id="A0AAW0KJY6"/>
<organism evidence="2 3">
    <name type="scientific">Quercus suber</name>
    <name type="common">Cork oak</name>
    <dbReference type="NCBI Taxonomy" id="58331"/>
    <lineage>
        <taxon>Eukaryota</taxon>
        <taxon>Viridiplantae</taxon>
        <taxon>Streptophyta</taxon>
        <taxon>Embryophyta</taxon>
        <taxon>Tracheophyta</taxon>
        <taxon>Spermatophyta</taxon>
        <taxon>Magnoliopsida</taxon>
        <taxon>eudicotyledons</taxon>
        <taxon>Gunneridae</taxon>
        <taxon>Pentapetalae</taxon>
        <taxon>rosids</taxon>
        <taxon>fabids</taxon>
        <taxon>Fagales</taxon>
        <taxon>Fagaceae</taxon>
        <taxon>Quercus</taxon>
    </lineage>
</organism>
<name>A0AAW0KJY6_QUESU</name>
<comment type="caution">
    <text evidence="2">The sequence shown here is derived from an EMBL/GenBank/DDBJ whole genome shotgun (WGS) entry which is preliminary data.</text>
</comment>
<evidence type="ECO:0000313" key="2">
    <source>
        <dbReference type="EMBL" id="KAK7838891.1"/>
    </source>
</evidence>
<reference evidence="2 3" key="1">
    <citation type="journal article" date="2018" name="Sci. Data">
        <title>The draft genome sequence of cork oak.</title>
        <authorList>
            <person name="Ramos A.M."/>
            <person name="Usie A."/>
            <person name="Barbosa P."/>
            <person name="Barros P.M."/>
            <person name="Capote T."/>
            <person name="Chaves I."/>
            <person name="Simoes F."/>
            <person name="Abreu I."/>
            <person name="Carrasquinho I."/>
            <person name="Faro C."/>
            <person name="Guimaraes J.B."/>
            <person name="Mendonca D."/>
            <person name="Nobrega F."/>
            <person name="Rodrigues L."/>
            <person name="Saibo N.J.M."/>
            <person name="Varela M.C."/>
            <person name="Egas C."/>
            <person name="Matos J."/>
            <person name="Miguel C.M."/>
            <person name="Oliveira M.M."/>
            <person name="Ricardo C.P."/>
            <person name="Goncalves S."/>
        </authorList>
    </citation>
    <scope>NUCLEOTIDE SEQUENCE [LARGE SCALE GENOMIC DNA]</scope>
    <source>
        <strain evidence="3">cv. HL8</strain>
        <tissue evidence="2">Leaves</tissue>
    </source>
</reference>
<evidence type="ECO:0000256" key="1">
    <source>
        <dbReference type="SAM" id="MobiDB-lite"/>
    </source>
</evidence>